<evidence type="ECO:0000256" key="1">
    <source>
        <dbReference type="SAM" id="Phobius"/>
    </source>
</evidence>
<dbReference type="AlphaFoldDB" id="A0A7D7MA34"/>
<dbReference type="RefSeq" id="WP_171900911.1">
    <property type="nucleotide sequence ID" value="NZ_CP059540.1"/>
</dbReference>
<feature type="transmembrane region" description="Helical" evidence="1">
    <location>
        <begin position="66"/>
        <end position="83"/>
    </location>
</feature>
<feature type="transmembrane region" description="Helical" evidence="1">
    <location>
        <begin position="43"/>
        <end position="60"/>
    </location>
</feature>
<dbReference type="EMBL" id="CP059540">
    <property type="protein sequence ID" value="QMT17237.1"/>
    <property type="molecule type" value="Genomic_DNA"/>
</dbReference>
<reference evidence="2 3" key="1">
    <citation type="submission" date="2020-07" db="EMBL/GenBank/DDBJ databases">
        <title>Screening of a cold-adapted Planococcus bacterium producing protease in traditional shrimp paste and protease identification by genome sequencing.</title>
        <authorList>
            <person name="Gao R."/>
            <person name="Leng W."/>
            <person name="Chu Q."/>
            <person name="Wu X."/>
            <person name="Liu H."/>
            <person name="Li X."/>
        </authorList>
    </citation>
    <scope>NUCLEOTIDE SEQUENCE [LARGE SCALE GENOMIC DNA]</scope>
    <source>
        <strain evidence="2 3">XJ11</strain>
    </source>
</reference>
<proteinExistence type="predicted"/>
<organism evidence="2 3">
    <name type="scientific">Planococcus maritimus</name>
    <dbReference type="NCBI Taxonomy" id="192421"/>
    <lineage>
        <taxon>Bacteria</taxon>
        <taxon>Bacillati</taxon>
        <taxon>Bacillota</taxon>
        <taxon>Bacilli</taxon>
        <taxon>Bacillales</taxon>
        <taxon>Caryophanaceae</taxon>
        <taxon>Planococcus</taxon>
    </lineage>
</organism>
<gene>
    <name evidence="2" type="ORF">H1Q58_14950</name>
</gene>
<keyword evidence="1" id="KW-0472">Membrane</keyword>
<feature type="transmembrane region" description="Helical" evidence="1">
    <location>
        <begin position="20"/>
        <end position="38"/>
    </location>
</feature>
<dbReference type="KEGG" id="pdec:H1Q58_14950"/>
<name>A0A7D7MA34_PLAMR</name>
<dbReference type="Proteomes" id="UP000514716">
    <property type="component" value="Chromosome"/>
</dbReference>
<keyword evidence="1" id="KW-1133">Transmembrane helix</keyword>
<protein>
    <submittedName>
        <fullName evidence="2">Uncharacterized protein</fullName>
    </submittedName>
</protein>
<accession>A0A7D7MA34</accession>
<sequence length="114" mass="12957">MMFINDLAYSISLVLEYISLYGELFFVTSCLATIVYILTKNQYISYLSAGPIYFALAHTFYHSSHLILVIIAMSIQALVILFIQKKNLLGKLVSKAEVVEVNKRGKNEQSTWNN</sequence>
<keyword evidence="3" id="KW-1185">Reference proteome</keyword>
<evidence type="ECO:0000313" key="2">
    <source>
        <dbReference type="EMBL" id="QMT17237.1"/>
    </source>
</evidence>
<evidence type="ECO:0000313" key="3">
    <source>
        <dbReference type="Proteomes" id="UP000514716"/>
    </source>
</evidence>
<keyword evidence="1" id="KW-0812">Transmembrane</keyword>